<dbReference type="GO" id="GO:0035600">
    <property type="term" value="P:tRNA methylthiolation"/>
    <property type="evidence" value="ECO:0007669"/>
    <property type="project" value="UniProtKB-ARBA"/>
</dbReference>
<dbReference type="STRING" id="258515.SAMN05192585_1039"/>
<dbReference type="Gene3D" id="2.40.50.140">
    <property type="entry name" value="Nucleic acid-binding proteins"/>
    <property type="match status" value="1"/>
</dbReference>
<dbReference type="InterPro" id="IPR007197">
    <property type="entry name" value="rSAM"/>
</dbReference>
<evidence type="ECO:0000256" key="8">
    <source>
        <dbReference type="HAMAP-Rule" id="MF_01865"/>
    </source>
</evidence>
<evidence type="ECO:0000256" key="2">
    <source>
        <dbReference type="ARBA" id="ARBA00022490"/>
    </source>
</evidence>
<keyword evidence="13" id="KW-1185">Reference proteome</keyword>
<dbReference type="GO" id="GO:0046872">
    <property type="term" value="F:metal ion binding"/>
    <property type="evidence" value="ECO:0007669"/>
    <property type="project" value="UniProtKB-KW"/>
</dbReference>
<evidence type="ECO:0000256" key="5">
    <source>
        <dbReference type="ARBA" id="ARBA00022723"/>
    </source>
</evidence>
<dbReference type="SFLD" id="SFLDG01082">
    <property type="entry name" value="B12-binding_domain_containing"/>
    <property type="match status" value="1"/>
</dbReference>
<feature type="domain" description="MTTase N-terminal" evidence="10">
    <location>
        <begin position="1"/>
        <end position="113"/>
    </location>
</feature>
<dbReference type="Pfam" id="PF18693">
    <property type="entry name" value="TRAM_2"/>
    <property type="match status" value="1"/>
</dbReference>
<evidence type="ECO:0000259" key="9">
    <source>
        <dbReference type="PROSITE" id="PS50926"/>
    </source>
</evidence>
<evidence type="ECO:0000313" key="13">
    <source>
        <dbReference type="Proteomes" id="UP000199182"/>
    </source>
</evidence>
<dbReference type="PROSITE" id="PS51449">
    <property type="entry name" value="MTTASE_N"/>
    <property type="match status" value="1"/>
</dbReference>
<dbReference type="Gene3D" id="3.80.30.20">
    <property type="entry name" value="tm_1862 like domain"/>
    <property type="match status" value="1"/>
</dbReference>
<evidence type="ECO:0000259" key="11">
    <source>
        <dbReference type="PROSITE" id="PS51918"/>
    </source>
</evidence>
<dbReference type="GO" id="GO:0005840">
    <property type="term" value="C:ribosome"/>
    <property type="evidence" value="ECO:0007669"/>
    <property type="project" value="UniProtKB-KW"/>
</dbReference>
<dbReference type="Gene3D" id="3.40.50.12160">
    <property type="entry name" value="Methylthiotransferase, N-terminal domain"/>
    <property type="match status" value="1"/>
</dbReference>
<evidence type="ECO:0000256" key="6">
    <source>
        <dbReference type="ARBA" id="ARBA00023004"/>
    </source>
</evidence>
<reference evidence="12 13" key="1">
    <citation type="submission" date="2016-10" db="EMBL/GenBank/DDBJ databases">
        <authorList>
            <person name="de Groot N.N."/>
        </authorList>
    </citation>
    <scope>NUCLEOTIDE SEQUENCE [LARGE SCALE GENOMIC DNA]</scope>
    <source>
        <strain evidence="12 13">CGMCC 1.5012</strain>
    </source>
</reference>
<gene>
    <name evidence="8" type="primary">rimO</name>
    <name evidence="12" type="ORF">SAMN05192585_1039</name>
</gene>
<dbReference type="Pfam" id="PF04055">
    <property type="entry name" value="Radical_SAM"/>
    <property type="match status" value="1"/>
</dbReference>
<accession>A0A1G9UZT1</accession>
<protein>
    <recommendedName>
        <fullName evidence="8">Ribosomal protein uS12 methylthiotransferase RimO</fullName>
        <shortName evidence="8">uS12 MTTase</shortName>
        <shortName evidence="8">uS12 methylthiotransferase</shortName>
        <ecNumber evidence="8">2.8.4.4</ecNumber>
    </recommendedName>
    <alternativeName>
        <fullName evidence="8">Ribosomal protein uS12 (aspartate-C(3))-methylthiotransferase</fullName>
    </alternativeName>
    <alternativeName>
        <fullName evidence="8">Ribosome maturation factor RimO</fullName>
    </alternativeName>
</protein>
<dbReference type="PROSITE" id="PS01278">
    <property type="entry name" value="MTTASE_RADICAL"/>
    <property type="match status" value="1"/>
</dbReference>
<dbReference type="PROSITE" id="PS51918">
    <property type="entry name" value="RADICAL_SAM"/>
    <property type="match status" value="1"/>
</dbReference>
<dbReference type="NCBIfam" id="TIGR01125">
    <property type="entry name" value="30S ribosomal protein S12 methylthiotransferase RimO"/>
    <property type="match status" value="1"/>
</dbReference>
<keyword evidence="4 8" id="KW-0949">S-adenosyl-L-methionine</keyword>
<comment type="function">
    <text evidence="8">Catalyzes the methylthiolation of an aspartic acid residue of ribosomal protein uS12.</text>
</comment>
<dbReference type="Proteomes" id="UP000199182">
    <property type="component" value="Unassembled WGS sequence"/>
</dbReference>
<keyword evidence="5 8" id="KW-0479">Metal-binding</keyword>
<dbReference type="InterPro" id="IPR002792">
    <property type="entry name" value="TRAM_dom"/>
</dbReference>
<organism evidence="12 13">
    <name type="scientific">Acetanaerobacterium elongatum</name>
    <dbReference type="NCBI Taxonomy" id="258515"/>
    <lineage>
        <taxon>Bacteria</taxon>
        <taxon>Bacillati</taxon>
        <taxon>Bacillota</taxon>
        <taxon>Clostridia</taxon>
        <taxon>Eubacteriales</taxon>
        <taxon>Oscillospiraceae</taxon>
        <taxon>Acetanaerobacterium</taxon>
    </lineage>
</organism>
<comment type="subcellular location">
    <subcellularLocation>
        <location evidence="8">Cytoplasm</location>
    </subcellularLocation>
</comment>
<dbReference type="InterPro" id="IPR023404">
    <property type="entry name" value="rSAM_horseshoe"/>
</dbReference>
<feature type="binding site" evidence="8">
    <location>
        <position position="6"/>
    </location>
    <ligand>
        <name>[4Fe-4S] cluster</name>
        <dbReference type="ChEBI" id="CHEBI:49883"/>
        <label>1</label>
    </ligand>
</feature>
<feature type="binding site" evidence="8">
    <location>
        <position position="149"/>
    </location>
    <ligand>
        <name>[4Fe-4S] cluster</name>
        <dbReference type="ChEBI" id="CHEBI:49883"/>
        <label>2</label>
        <note>4Fe-4S-S-AdoMet</note>
    </ligand>
</feature>
<keyword evidence="6 8" id="KW-0408">Iron</keyword>
<dbReference type="InterPro" id="IPR058240">
    <property type="entry name" value="rSAM_sf"/>
</dbReference>
<keyword evidence="2 8" id="KW-0963">Cytoplasm</keyword>
<keyword evidence="7 8" id="KW-0411">Iron-sulfur</keyword>
<dbReference type="InterPro" id="IPR020612">
    <property type="entry name" value="Methylthiotransferase_CS"/>
</dbReference>
<dbReference type="GO" id="GO:0035599">
    <property type="term" value="F:aspartic acid methylthiotransferase activity"/>
    <property type="evidence" value="ECO:0007669"/>
    <property type="project" value="TreeGrafter"/>
</dbReference>
<dbReference type="InterPro" id="IPR005839">
    <property type="entry name" value="Methylthiotransferase"/>
</dbReference>
<dbReference type="GO" id="GO:0005829">
    <property type="term" value="C:cytosol"/>
    <property type="evidence" value="ECO:0007669"/>
    <property type="project" value="TreeGrafter"/>
</dbReference>
<comment type="cofactor">
    <cofactor evidence="8">
        <name>[4Fe-4S] cluster</name>
        <dbReference type="ChEBI" id="CHEBI:49883"/>
    </cofactor>
    <text evidence="8">Binds 2 [4Fe-4S] clusters. One cluster is coordinated with 3 cysteines and an exchangeable S-adenosyl-L-methionine.</text>
</comment>
<comment type="similarity">
    <text evidence="8">Belongs to the methylthiotransferase family. RimO subfamily.</text>
</comment>
<dbReference type="EC" id="2.8.4.4" evidence="8"/>
<dbReference type="InterPro" id="IPR038135">
    <property type="entry name" value="Methylthiotransferase_N_sf"/>
</dbReference>
<dbReference type="GO" id="GO:0051539">
    <property type="term" value="F:4 iron, 4 sulfur cluster binding"/>
    <property type="evidence" value="ECO:0007669"/>
    <property type="project" value="UniProtKB-UniRule"/>
</dbReference>
<dbReference type="PANTHER" id="PTHR43837">
    <property type="entry name" value="RIBOSOMAL PROTEIN S12 METHYLTHIOTRANSFERASE RIMO"/>
    <property type="match status" value="1"/>
</dbReference>
<dbReference type="PANTHER" id="PTHR43837:SF1">
    <property type="entry name" value="RIBOSOMAL PROTEIN US12 METHYLTHIOTRANSFERASE RIMO"/>
    <property type="match status" value="1"/>
</dbReference>
<proteinExistence type="inferred from homology"/>
<keyword evidence="12" id="KW-0689">Ribosomal protein</keyword>
<dbReference type="SFLD" id="SFLDF00274">
    <property type="entry name" value="ribosomal_protein_S12_methylth"/>
    <property type="match status" value="1"/>
</dbReference>
<dbReference type="GO" id="GO:0103039">
    <property type="term" value="F:protein methylthiotransferase activity"/>
    <property type="evidence" value="ECO:0007669"/>
    <property type="project" value="UniProtKB-EC"/>
</dbReference>
<dbReference type="InterPro" id="IPR006638">
    <property type="entry name" value="Elp3/MiaA/NifB-like_rSAM"/>
</dbReference>
<dbReference type="CDD" id="cd01335">
    <property type="entry name" value="Radical_SAM"/>
    <property type="match status" value="1"/>
</dbReference>
<comment type="catalytic activity">
    <reaction evidence="8">
        <text>L-aspartate(89)-[ribosomal protein uS12]-hydrogen + (sulfur carrier)-SH + AH2 + 2 S-adenosyl-L-methionine = 3-methylsulfanyl-L-aspartate(89)-[ribosomal protein uS12]-hydrogen + (sulfur carrier)-H + 5'-deoxyadenosine + L-methionine + A + S-adenosyl-L-homocysteine + 2 H(+)</text>
        <dbReference type="Rhea" id="RHEA:37087"/>
        <dbReference type="Rhea" id="RHEA-COMP:10460"/>
        <dbReference type="Rhea" id="RHEA-COMP:10461"/>
        <dbReference type="Rhea" id="RHEA-COMP:14737"/>
        <dbReference type="Rhea" id="RHEA-COMP:14739"/>
        <dbReference type="ChEBI" id="CHEBI:13193"/>
        <dbReference type="ChEBI" id="CHEBI:15378"/>
        <dbReference type="ChEBI" id="CHEBI:17319"/>
        <dbReference type="ChEBI" id="CHEBI:17499"/>
        <dbReference type="ChEBI" id="CHEBI:29917"/>
        <dbReference type="ChEBI" id="CHEBI:29961"/>
        <dbReference type="ChEBI" id="CHEBI:57844"/>
        <dbReference type="ChEBI" id="CHEBI:57856"/>
        <dbReference type="ChEBI" id="CHEBI:59789"/>
        <dbReference type="ChEBI" id="CHEBI:64428"/>
        <dbReference type="ChEBI" id="CHEBI:73599"/>
        <dbReference type="EC" id="2.8.4.4"/>
    </reaction>
</comment>
<keyword evidence="3 8" id="KW-0808">Transferase</keyword>
<dbReference type="Pfam" id="PF00919">
    <property type="entry name" value="UPF0004"/>
    <property type="match status" value="1"/>
</dbReference>
<dbReference type="InterPro" id="IPR005840">
    <property type="entry name" value="Ribosomal_uS12_MeSTrfase_RimO"/>
</dbReference>
<evidence type="ECO:0000259" key="10">
    <source>
        <dbReference type="PROSITE" id="PS51449"/>
    </source>
</evidence>
<dbReference type="AlphaFoldDB" id="A0A1G9UZT1"/>
<dbReference type="InterPro" id="IPR012340">
    <property type="entry name" value="NA-bd_OB-fold"/>
</dbReference>
<dbReference type="HAMAP" id="MF_01865">
    <property type="entry name" value="MTTase_RimO"/>
    <property type="match status" value="1"/>
</dbReference>
<feature type="binding site" evidence="8">
    <location>
        <position position="42"/>
    </location>
    <ligand>
        <name>[4Fe-4S] cluster</name>
        <dbReference type="ChEBI" id="CHEBI:49883"/>
        <label>1</label>
    </ligand>
</feature>
<feature type="binding site" evidence="8">
    <location>
        <position position="156"/>
    </location>
    <ligand>
        <name>[4Fe-4S] cluster</name>
        <dbReference type="ChEBI" id="CHEBI:49883"/>
        <label>2</label>
        <note>4Fe-4S-S-AdoMet</note>
    </ligand>
</feature>
<keyword evidence="1 8" id="KW-0004">4Fe-4S</keyword>
<evidence type="ECO:0000256" key="4">
    <source>
        <dbReference type="ARBA" id="ARBA00022691"/>
    </source>
</evidence>
<dbReference type="FunFam" id="3.80.30.20:FF:000001">
    <property type="entry name" value="tRNA-2-methylthio-N(6)-dimethylallyladenosine synthase 2"/>
    <property type="match status" value="1"/>
</dbReference>
<evidence type="ECO:0000256" key="1">
    <source>
        <dbReference type="ARBA" id="ARBA00022485"/>
    </source>
</evidence>
<evidence type="ECO:0000256" key="7">
    <source>
        <dbReference type="ARBA" id="ARBA00023014"/>
    </source>
</evidence>
<feature type="domain" description="TRAM" evidence="9">
    <location>
        <begin position="368"/>
        <end position="436"/>
    </location>
</feature>
<dbReference type="PROSITE" id="PS50926">
    <property type="entry name" value="TRAM"/>
    <property type="match status" value="1"/>
</dbReference>
<dbReference type="EMBL" id="FNID01000003">
    <property type="protein sequence ID" value="SDM65511.1"/>
    <property type="molecule type" value="Genomic_DNA"/>
</dbReference>
<dbReference type="SMART" id="SM00729">
    <property type="entry name" value="Elp3"/>
    <property type="match status" value="1"/>
</dbReference>
<dbReference type="SFLD" id="SFLDS00029">
    <property type="entry name" value="Radical_SAM"/>
    <property type="match status" value="1"/>
</dbReference>
<feature type="binding site" evidence="8">
    <location>
        <position position="76"/>
    </location>
    <ligand>
        <name>[4Fe-4S] cluster</name>
        <dbReference type="ChEBI" id="CHEBI:49883"/>
        <label>1</label>
    </ligand>
</feature>
<dbReference type="InterPro" id="IPR013848">
    <property type="entry name" value="Methylthiotransferase_N"/>
</dbReference>
<dbReference type="SUPFAM" id="SSF102114">
    <property type="entry name" value="Radical SAM enzymes"/>
    <property type="match status" value="1"/>
</dbReference>
<dbReference type="NCBIfam" id="TIGR00089">
    <property type="entry name" value="MiaB/RimO family radical SAM methylthiotransferase"/>
    <property type="match status" value="1"/>
</dbReference>
<dbReference type="SFLD" id="SFLDG01061">
    <property type="entry name" value="methylthiotransferase"/>
    <property type="match status" value="1"/>
</dbReference>
<dbReference type="GO" id="GO:0140101">
    <property type="term" value="F:catalytic activity, acting on a tRNA"/>
    <property type="evidence" value="ECO:0007669"/>
    <property type="project" value="UniProtKB-ARBA"/>
</dbReference>
<keyword evidence="12" id="KW-0687">Ribonucleoprotein</keyword>
<evidence type="ECO:0000256" key="3">
    <source>
        <dbReference type="ARBA" id="ARBA00022679"/>
    </source>
</evidence>
<sequence length="437" mass="48764">MVSLGCPKNQVDAELMLARFKNAGFEITADAGVADVVVINTCGFIEDAKRESIENILEFCGLKKEGRIKCVAVTGCLAERYRDEVAKEIPEADVILGIGANNDIVQAVLTALNGRKVESFPDKLALPLSGERVLTTLPFFAYLKIAEGCDNCCSYCAIPAIRGPFRSRPIDEVVQEAEHLARNGITELVLVAQDTTRYGEDLYDKSMLPELLGQLNAIEGLKWIRVLYCYPERITDELIDAIANNSKVVKYLDIPIQHCDEAVLRAMNRRGSRRELTALIKKLRERIPGVTLRTTLIAGFPGETKQQFAELCDFVKEMKFDRLGCFAYSQEEDTVAAKMDGQLEEKEKHRRADIIMTEQATISERLTRKFIGKTVEAVVEGFDRYAECFFGRTAMDAPEIDGKIFFTAAGKLPIGRYVKVKIDGVMDYDLTGTVIEE</sequence>
<evidence type="ECO:0000313" key="12">
    <source>
        <dbReference type="EMBL" id="SDM65511.1"/>
    </source>
</evidence>
<name>A0A1G9UZT1_9FIRM</name>
<feature type="domain" description="Radical SAM core" evidence="11">
    <location>
        <begin position="135"/>
        <end position="365"/>
    </location>
</feature>
<feature type="binding site" evidence="8">
    <location>
        <position position="153"/>
    </location>
    <ligand>
        <name>[4Fe-4S] cluster</name>
        <dbReference type="ChEBI" id="CHEBI:49883"/>
        <label>2</label>
        <note>4Fe-4S-S-AdoMet</note>
    </ligand>
</feature>